<evidence type="ECO:0000256" key="4">
    <source>
        <dbReference type="ARBA" id="ARBA00022692"/>
    </source>
</evidence>
<reference evidence="9" key="1">
    <citation type="submission" date="2019-08" db="EMBL/GenBank/DDBJ databases">
        <authorList>
            <person name="Ishikawa M."/>
            <person name="Suzuki T."/>
            <person name="Matsutani M."/>
        </authorList>
    </citation>
    <scope>NUCLEOTIDE SEQUENCE</scope>
    <source>
        <strain evidence="9">7C1</strain>
        <strain evidence="8">8C4</strain>
    </source>
</reference>
<dbReference type="EMBL" id="BKBO01000005">
    <property type="protein sequence ID" value="GEQ48649.1"/>
    <property type="molecule type" value="Genomic_DNA"/>
</dbReference>
<dbReference type="InterPro" id="IPR052518">
    <property type="entry name" value="CHR_Transporter"/>
</dbReference>
<dbReference type="PANTHER" id="PTHR43663">
    <property type="entry name" value="CHROMATE TRANSPORT PROTEIN-RELATED"/>
    <property type="match status" value="1"/>
</dbReference>
<evidence type="ECO:0000313" key="10">
    <source>
        <dbReference type="Proteomes" id="UP000886597"/>
    </source>
</evidence>
<dbReference type="GO" id="GO:0005886">
    <property type="term" value="C:plasma membrane"/>
    <property type="evidence" value="ECO:0007669"/>
    <property type="project" value="UniProtKB-SubCell"/>
</dbReference>
<keyword evidence="3" id="KW-1003">Cell membrane</keyword>
<proteinExistence type="inferred from homology"/>
<feature type="transmembrane region" description="Helical" evidence="7">
    <location>
        <begin position="7"/>
        <end position="29"/>
    </location>
</feature>
<evidence type="ECO:0000256" key="1">
    <source>
        <dbReference type="ARBA" id="ARBA00004651"/>
    </source>
</evidence>
<dbReference type="EMBL" id="BKBQ01000005">
    <property type="protein sequence ID" value="GEQ53657.1"/>
    <property type="molecule type" value="Genomic_DNA"/>
</dbReference>
<keyword evidence="5 7" id="KW-1133">Transmembrane helix</keyword>
<reference evidence="9" key="2">
    <citation type="journal article" date="2020" name="Int. Dairy J.">
        <title>Lactic acid bacterial diversity in Brie cheese focusing on salt concentration and pH of isolation medium and characterisation of halophilic and alkaliphilic lactic acid bacterial isolates.</title>
        <authorList>
            <person name="Unno R."/>
            <person name="Matsutani M."/>
            <person name="Suzuki T."/>
            <person name="Kodama K."/>
            <person name="Matsushita H."/>
            <person name="Yamasato K."/>
            <person name="Koizumi Y."/>
            <person name="Ishikawa M."/>
        </authorList>
    </citation>
    <scope>NUCLEOTIDE SEQUENCE</scope>
    <source>
        <strain evidence="9">7C1</strain>
        <strain evidence="8">8C4</strain>
    </source>
</reference>
<accession>A0AAN4RJ49</accession>
<dbReference type="GO" id="GO:0015109">
    <property type="term" value="F:chromate transmembrane transporter activity"/>
    <property type="evidence" value="ECO:0007669"/>
    <property type="project" value="InterPro"/>
</dbReference>
<evidence type="ECO:0000256" key="6">
    <source>
        <dbReference type="ARBA" id="ARBA00023136"/>
    </source>
</evidence>
<sequence>MNILIDLFFTFSRIGVLTFGGGYAMLPILQREVVETKKWTTEEELVDYFAIGQTTPGIIAVNTSTFIGQKQKGALGGIVATLGFAFPSYIIITLISMFMRNFSELAIIQNAFAGIRVSVYVLILNAVLKLWQNSIVDKVGIAIFALIFILSVSTSLSPVLFIILAAFIGVAAKLQERSRHQE</sequence>
<keyword evidence="11" id="KW-1185">Reference proteome</keyword>
<name>A0AAN4RJ49_9ENTE</name>
<evidence type="ECO:0000256" key="3">
    <source>
        <dbReference type="ARBA" id="ARBA00022475"/>
    </source>
</evidence>
<protein>
    <submittedName>
        <fullName evidence="9">Chromate transport protein</fullName>
    </submittedName>
</protein>
<dbReference type="Pfam" id="PF02417">
    <property type="entry name" value="Chromate_transp"/>
    <property type="match status" value="1"/>
</dbReference>
<organism evidence="9 10">
    <name type="scientific">Tetragenococcus koreensis</name>
    <dbReference type="NCBI Taxonomy" id="290335"/>
    <lineage>
        <taxon>Bacteria</taxon>
        <taxon>Bacillati</taxon>
        <taxon>Bacillota</taxon>
        <taxon>Bacilli</taxon>
        <taxon>Lactobacillales</taxon>
        <taxon>Enterococcaceae</taxon>
        <taxon>Tetragenococcus</taxon>
    </lineage>
</organism>
<feature type="transmembrane region" description="Helical" evidence="7">
    <location>
        <begin position="107"/>
        <end position="127"/>
    </location>
</feature>
<evidence type="ECO:0000313" key="8">
    <source>
        <dbReference type="EMBL" id="GEQ48649.1"/>
    </source>
</evidence>
<dbReference type="KEGG" id="tkr:C7K43_05405"/>
<feature type="transmembrane region" description="Helical" evidence="7">
    <location>
        <begin position="74"/>
        <end position="95"/>
    </location>
</feature>
<dbReference type="GeneID" id="69985378"/>
<gene>
    <name evidence="8" type="ORF">TK11N_05010</name>
    <name evidence="9" type="ORF">TK2N_05010</name>
</gene>
<evidence type="ECO:0000256" key="5">
    <source>
        <dbReference type="ARBA" id="ARBA00022989"/>
    </source>
</evidence>
<keyword evidence="4 7" id="KW-0812">Transmembrane</keyword>
<comment type="similarity">
    <text evidence="2">Belongs to the chromate ion transporter (CHR) (TC 2.A.51) family.</text>
</comment>
<dbReference type="AlphaFoldDB" id="A0AAN4RJ49"/>
<dbReference type="InterPro" id="IPR003370">
    <property type="entry name" value="Chromate_transpt"/>
</dbReference>
<feature type="transmembrane region" description="Helical" evidence="7">
    <location>
        <begin position="139"/>
        <end position="172"/>
    </location>
</feature>
<dbReference type="PANTHER" id="PTHR43663:SF1">
    <property type="entry name" value="CHROMATE TRANSPORTER"/>
    <property type="match status" value="1"/>
</dbReference>
<evidence type="ECO:0000313" key="11">
    <source>
        <dbReference type="Proteomes" id="UP000886607"/>
    </source>
</evidence>
<comment type="subcellular location">
    <subcellularLocation>
        <location evidence="1">Cell membrane</location>
        <topology evidence="1">Multi-pass membrane protein</topology>
    </subcellularLocation>
</comment>
<dbReference type="Proteomes" id="UP000886597">
    <property type="component" value="Unassembled WGS sequence"/>
</dbReference>
<keyword evidence="6 7" id="KW-0472">Membrane</keyword>
<dbReference type="Proteomes" id="UP000886607">
    <property type="component" value="Unassembled WGS sequence"/>
</dbReference>
<evidence type="ECO:0000256" key="7">
    <source>
        <dbReference type="SAM" id="Phobius"/>
    </source>
</evidence>
<comment type="caution">
    <text evidence="9">The sequence shown here is derived from an EMBL/GenBank/DDBJ whole genome shotgun (WGS) entry which is preliminary data.</text>
</comment>
<evidence type="ECO:0000256" key="2">
    <source>
        <dbReference type="ARBA" id="ARBA00005262"/>
    </source>
</evidence>
<dbReference type="RefSeq" id="WP_124005930.1">
    <property type="nucleotide sequence ID" value="NZ_BJYN01000009.1"/>
</dbReference>
<evidence type="ECO:0000313" key="9">
    <source>
        <dbReference type="EMBL" id="GEQ53657.1"/>
    </source>
</evidence>